<reference evidence="2 3" key="1">
    <citation type="submission" date="2018-03" db="EMBL/GenBank/DDBJ databases">
        <title>Bacteriophage NCPPB3778 and a type I-E CRISPR drive the evolution of the US Biological Select Agent, Rathayibacter toxicus.</title>
        <authorList>
            <person name="Davis E.W.II."/>
            <person name="Tabima J.F."/>
            <person name="Weisberg A.J."/>
            <person name="Dantas Lopes L."/>
            <person name="Wiseman M.S."/>
            <person name="Wiseman M.S."/>
            <person name="Pupko T."/>
            <person name="Belcher M.S."/>
            <person name="Sechler A.J."/>
            <person name="Tancos M.A."/>
            <person name="Schroeder B.K."/>
            <person name="Murray T.D."/>
            <person name="Luster D.G."/>
            <person name="Schneider W.L."/>
            <person name="Rogers E."/>
            <person name="Andreote F.D."/>
            <person name="Grunwald N.J."/>
            <person name="Putnam M.L."/>
            <person name="Chang J.H."/>
        </authorList>
    </citation>
    <scope>NUCLEOTIDE SEQUENCE [LARGE SCALE GENOMIC DNA]</scope>
    <source>
        <strain evidence="2 3">NCCPB 2253</strain>
    </source>
</reference>
<dbReference type="Proteomes" id="UP000283946">
    <property type="component" value="Chromosome"/>
</dbReference>
<protein>
    <submittedName>
        <fullName evidence="2">Uncharacterized protein</fullName>
    </submittedName>
</protein>
<dbReference type="RefSeq" id="WP_104264900.1">
    <property type="nucleotide sequence ID" value="NZ_CP028130.1"/>
</dbReference>
<accession>A0AAD1AE75</accession>
<dbReference type="EMBL" id="CP028130">
    <property type="protein sequence ID" value="AZZ55762.1"/>
    <property type="molecule type" value="Genomic_DNA"/>
</dbReference>
<name>A0AAD1AE75_9MICO</name>
<evidence type="ECO:0000313" key="2">
    <source>
        <dbReference type="EMBL" id="AZZ55762.1"/>
    </source>
</evidence>
<feature type="signal peptide" evidence="1">
    <location>
        <begin position="1"/>
        <end position="26"/>
    </location>
</feature>
<gene>
    <name evidence="2" type="ORF">C7V51_07655</name>
</gene>
<evidence type="ECO:0000256" key="1">
    <source>
        <dbReference type="SAM" id="SignalP"/>
    </source>
</evidence>
<feature type="chain" id="PRO_5041954838" evidence="1">
    <location>
        <begin position="27"/>
        <end position="81"/>
    </location>
</feature>
<dbReference type="AlphaFoldDB" id="A0AAD1AE75"/>
<organism evidence="2 3">
    <name type="scientific">Rathayibacter iranicus</name>
    <dbReference type="NCBI Taxonomy" id="59737"/>
    <lineage>
        <taxon>Bacteria</taxon>
        <taxon>Bacillati</taxon>
        <taxon>Actinomycetota</taxon>
        <taxon>Actinomycetes</taxon>
        <taxon>Micrococcales</taxon>
        <taxon>Microbacteriaceae</taxon>
        <taxon>Rathayibacter</taxon>
    </lineage>
</organism>
<proteinExistence type="predicted"/>
<keyword evidence="1" id="KW-0732">Signal</keyword>
<dbReference type="KEGG" id="ria:C7V51_07655"/>
<evidence type="ECO:0000313" key="3">
    <source>
        <dbReference type="Proteomes" id="UP000283946"/>
    </source>
</evidence>
<sequence>MRFGTKALVVASSALLLAGVGTSAHAVEMKANETEAAAVKMQIRFRRSSQKLLLTKVKLFLEMNSHLIRLRRFRCMGQVPC</sequence>